<dbReference type="Pfam" id="PF00419">
    <property type="entry name" value="Fimbrial"/>
    <property type="match status" value="1"/>
</dbReference>
<reference evidence="8" key="2">
    <citation type="submission" date="2017-01" db="EMBL/GenBank/DDBJ databases">
        <authorList>
            <person name="Mah S.A."/>
            <person name="Swanson W.J."/>
            <person name="Moy G.W."/>
            <person name="Vacquier V.D."/>
        </authorList>
    </citation>
    <scope>NUCLEOTIDE SEQUENCE [LARGE SCALE GENOMIC DNA]</scope>
    <source>
        <strain evidence="8">MT1</strain>
    </source>
</reference>
<dbReference type="Proteomes" id="UP000198549">
    <property type="component" value="Chromosome I"/>
</dbReference>
<dbReference type="SUPFAM" id="SSF49401">
    <property type="entry name" value="Bacterial adhesins"/>
    <property type="match status" value="1"/>
</dbReference>
<dbReference type="Proteomes" id="UP000460142">
    <property type="component" value="Unassembled WGS sequence"/>
</dbReference>
<reference evidence="7 12" key="4">
    <citation type="submission" date="2019-09" db="EMBL/GenBank/DDBJ databases">
        <title>Draft genome sequences of 48 bacterial type strains from the CCUG.</title>
        <authorList>
            <person name="Tunovic T."/>
            <person name="Pineiro-Iglesias B."/>
            <person name="Unosson C."/>
            <person name="Inganas E."/>
            <person name="Ohlen M."/>
            <person name="Cardew S."/>
            <person name="Jensie-Markopoulos S."/>
            <person name="Salva-Serra F."/>
            <person name="Jaen-Luchoro D."/>
            <person name="Karlsson R."/>
            <person name="Svensson-Stadler L."/>
            <person name="Chun J."/>
            <person name="Moore E."/>
        </authorList>
    </citation>
    <scope>NUCLEOTIDE SEQUENCE [LARGE SCALE GENOMIC DNA]</scope>
    <source>
        <strain evidence="7 12">CCUG 53116</strain>
    </source>
</reference>
<protein>
    <submittedName>
        <fullName evidence="9">Pilin (Type 1 fimbria component protein)</fullName>
    </submittedName>
    <submittedName>
        <fullName evidence="7">Type 1 fimbrial protein</fullName>
    </submittedName>
</protein>
<evidence type="ECO:0000313" key="12">
    <source>
        <dbReference type="Proteomes" id="UP000460142"/>
    </source>
</evidence>
<evidence type="ECO:0000313" key="10">
    <source>
        <dbReference type="Proteomes" id="UP000186756"/>
    </source>
</evidence>
<dbReference type="EMBL" id="VZPS01000001">
    <property type="protein sequence ID" value="KAB0488513.1"/>
    <property type="molecule type" value="Genomic_DNA"/>
</dbReference>
<accession>A0A1H0UW55</accession>
<evidence type="ECO:0000313" key="7">
    <source>
        <dbReference type="EMBL" id="KAB0488513.1"/>
    </source>
</evidence>
<comment type="similarity">
    <text evidence="2">Belongs to the fimbrial protein family.</text>
</comment>
<keyword evidence="4" id="KW-0281">Fimbrium</keyword>
<name>A0A1H0UW55_PSERE</name>
<dbReference type="InterPro" id="IPR008966">
    <property type="entry name" value="Adhesion_dom_sf"/>
</dbReference>
<sequence>MKFSLRQGLSLAAILAGWQLAAPALANMCSWDTTPGPLDFQADVGSVYVPRDAPVGSVIGVIDKFVQTPHPGPQGISCSNDGSVVLNFTTVPTAPSDRRAHEIIGDPATRGTVYMTNIAGVGARITLEFGFDGNAGNSFVPIGGSPIVPFDAHISRTLLSPFMLSRLRSKVTLVKTGVIAPGPHTLSQQIFDGHFSDIGKGFGYGIRGTVIQAQCTVGAKPVSIDPVPLGDWDAKDFTHPGYTTPPTGFTISLSSCIADPFDNNRANAHIRLDGAAGSIPEGDGRHGVVNLSPGSTVAGMGIQILRGDGITPIPLGTDVSFGAIEDGKDKTLDFKARFYQIKNSPDIRPGKAEGAMSFTITYQ</sequence>
<reference evidence="9 11" key="1">
    <citation type="submission" date="2016-10" db="EMBL/GenBank/DDBJ databases">
        <authorList>
            <person name="de Groot N.N."/>
        </authorList>
    </citation>
    <scope>NUCLEOTIDE SEQUENCE [LARGE SCALE GENOMIC DNA]</scope>
    <source>
        <strain evidence="9 11">BS3776</strain>
    </source>
</reference>
<evidence type="ECO:0000313" key="9">
    <source>
        <dbReference type="EMBL" id="SDP70321.1"/>
    </source>
</evidence>
<evidence type="ECO:0000256" key="3">
    <source>
        <dbReference type="ARBA" id="ARBA00022729"/>
    </source>
</evidence>
<dbReference type="RefSeq" id="WP_075944674.1">
    <property type="nucleotide sequence ID" value="NZ_LT629709.1"/>
</dbReference>
<evidence type="ECO:0000256" key="5">
    <source>
        <dbReference type="SAM" id="SignalP"/>
    </source>
</evidence>
<proteinExistence type="inferred from homology"/>
<evidence type="ECO:0000256" key="1">
    <source>
        <dbReference type="ARBA" id="ARBA00004561"/>
    </source>
</evidence>
<dbReference type="PANTHER" id="PTHR33420:SF3">
    <property type="entry name" value="FIMBRIAL SUBUNIT ELFA"/>
    <property type="match status" value="1"/>
</dbReference>
<feature type="signal peptide" evidence="5">
    <location>
        <begin position="1"/>
        <end position="26"/>
    </location>
</feature>
<evidence type="ECO:0000313" key="11">
    <source>
        <dbReference type="Proteomes" id="UP000198549"/>
    </source>
</evidence>
<dbReference type="OrthoDB" id="6496051at2"/>
<dbReference type="EMBL" id="MSTQ01000001">
    <property type="protein sequence ID" value="OLU06006.1"/>
    <property type="molecule type" value="Genomic_DNA"/>
</dbReference>
<dbReference type="InterPro" id="IPR050263">
    <property type="entry name" value="Bact_Fimbrial_Adh_Pro"/>
</dbReference>
<feature type="domain" description="Fimbrial-type adhesion" evidence="6">
    <location>
        <begin position="206"/>
        <end position="363"/>
    </location>
</feature>
<dbReference type="GO" id="GO:0009289">
    <property type="term" value="C:pilus"/>
    <property type="evidence" value="ECO:0007669"/>
    <property type="project" value="UniProtKB-SubCell"/>
</dbReference>
<comment type="subcellular location">
    <subcellularLocation>
        <location evidence="1">Fimbrium</location>
    </subcellularLocation>
</comment>
<dbReference type="Proteomes" id="UP000186756">
    <property type="component" value="Unassembled WGS sequence"/>
</dbReference>
<dbReference type="InterPro" id="IPR036937">
    <property type="entry name" value="Adhesion_dom_fimbrial_sf"/>
</dbReference>
<dbReference type="InterPro" id="IPR000259">
    <property type="entry name" value="Adhesion_dom_fimbrial"/>
</dbReference>
<dbReference type="PANTHER" id="PTHR33420">
    <property type="entry name" value="FIMBRIAL SUBUNIT ELFA-RELATED"/>
    <property type="match status" value="1"/>
</dbReference>
<dbReference type="Gene3D" id="2.60.40.3310">
    <property type="match status" value="1"/>
</dbReference>
<gene>
    <name evidence="8" type="ORF">BVK86_01205</name>
    <name evidence="7" type="ORF">F7R15_01210</name>
    <name evidence="9" type="ORF">SAMN04490202_5683</name>
</gene>
<dbReference type="Gene3D" id="2.60.40.1090">
    <property type="entry name" value="Fimbrial-type adhesion domain"/>
    <property type="match status" value="1"/>
</dbReference>
<feature type="chain" id="PRO_5015065356" evidence="5">
    <location>
        <begin position="27"/>
        <end position="363"/>
    </location>
</feature>
<evidence type="ECO:0000259" key="6">
    <source>
        <dbReference type="Pfam" id="PF00419"/>
    </source>
</evidence>
<evidence type="ECO:0000256" key="2">
    <source>
        <dbReference type="ARBA" id="ARBA00006671"/>
    </source>
</evidence>
<dbReference type="EMBL" id="LT629709">
    <property type="protein sequence ID" value="SDP70321.1"/>
    <property type="molecule type" value="Genomic_DNA"/>
</dbReference>
<evidence type="ECO:0000313" key="8">
    <source>
        <dbReference type="EMBL" id="OLU06006.1"/>
    </source>
</evidence>
<keyword evidence="10" id="KW-1185">Reference proteome</keyword>
<keyword evidence="3 5" id="KW-0732">Signal</keyword>
<evidence type="ECO:0000256" key="4">
    <source>
        <dbReference type="ARBA" id="ARBA00023263"/>
    </source>
</evidence>
<dbReference type="AlphaFoldDB" id="A0A1H0UW55"/>
<organism evidence="9 11">
    <name type="scientific">Pseudomonas reinekei</name>
    <dbReference type="NCBI Taxonomy" id="395598"/>
    <lineage>
        <taxon>Bacteria</taxon>
        <taxon>Pseudomonadati</taxon>
        <taxon>Pseudomonadota</taxon>
        <taxon>Gammaproteobacteria</taxon>
        <taxon>Pseudomonadales</taxon>
        <taxon>Pseudomonadaceae</taxon>
        <taxon>Pseudomonas</taxon>
    </lineage>
</organism>
<reference evidence="10" key="3">
    <citation type="submission" date="2017-01" db="EMBL/GenBank/DDBJ databases">
        <authorList>
            <person name="Poblete-Castro I."/>
        </authorList>
    </citation>
    <scope>NUCLEOTIDE SEQUENCE [LARGE SCALE GENOMIC DNA]</scope>
    <source>
        <strain evidence="10">DSM 18361 / CCUG 53116 / MT1</strain>
    </source>
</reference>
<dbReference type="GO" id="GO:0043709">
    <property type="term" value="P:cell adhesion involved in single-species biofilm formation"/>
    <property type="evidence" value="ECO:0007669"/>
    <property type="project" value="TreeGrafter"/>
</dbReference>